<feature type="region of interest" description="Disordered" evidence="1">
    <location>
        <begin position="133"/>
        <end position="163"/>
    </location>
</feature>
<evidence type="ECO:0000256" key="1">
    <source>
        <dbReference type="SAM" id="MobiDB-lite"/>
    </source>
</evidence>
<reference evidence="4 5" key="1">
    <citation type="submission" date="2016-06" db="EMBL/GenBank/DDBJ databases">
        <authorList>
            <person name="Kjaerup R.B."/>
            <person name="Dalgaard T.S."/>
            <person name="Juul-Madsen H.R."/>
        </authorList>
    </citation>
    <scope>NUCLEOTIDE SEQUENCE [LARGE SCALE GENOMIC DNA]</scope>
    <source>
        <strain evidence="4 5">1165133.8</strain>
    </source>
</reference>
<dbReference type="NCBIfam" id="TIGR04529">
    <property type="entry name" value="MTB_hemophore"/>
    <property type="match status" value="1"/>
</dbReference>
<dbReference type="NCBIfam" id="TIGR04530">
    <property type="entry name" value="hemophoreRv0203"/>
    <property type="match status" value="1"/>
</dbReference>
<evidence type="ECO:0000256" key="2">
    <source>
        <dbReference type="SAM" id="SignalP"/>
    </source>
</evidence>
<gene>
    <name evidence="4" type="ORF">A5634_26470</name>
</gene>
<dbReference type="AlphaFoldDB" id="A0A1A3NU02"/>
<evidence type="ECO:0000313" key="5">
    <source>
        <dbReference type="Proteomes" id="UP000093928"/>
    </source>
</evidence>
<protein>
    <submittedName>
        <fullName evidence="4">Hemophore</fullName>
    </submittedName>
</protein>
<keyword evidence="2" id="KW-0732">Signal</keyword>
<feature type="signal peptide" evidence="2">
    <location>
        <begin position="1"/>
        <end position="26"/>
    </location>
</feature>
<dbReference type="GO" id="GO:0015886">
    <property type="term" value="P:heme transport"/>
    <property type="evidence" value="ECO:0007669"/>
    <property type="project" value="InterPro"/>
</dbReference>
<feature type="compositionally biased region" description="Low complexity" evidence="1">
    <location>
        <begin position="133"/>
        <end position="148"/>
    </location>
</feature>
<feature type="compositionally biased region" description="Pro residues" evidence="1">
    <location>
        <begin position="149"/>
        <end position="163"/>
    </location>
</feature>
<dbReference type="GO" id="GO:0020037">
    <property type="term" value="F:heme binding"/>
    <property type="evidence" value="ECO:0007669"/>
    <property type="project" value="InterPro"/>
</dbReference>
<dbReference type="InterPro" id="IPR032407">
    <property type="entry name" value="MHB"/>
</dbReference>
<sequence length="163" mass="16128">MQASTRRGLFAVLIAAGLSGAGSAFVAAPAATGATDPCAASEVARTVGSVAKAMGDYLDSHPETNQVMTSALQQQPGPQSLGSVKTYLEANPKVALDLQGLANPLNKLGTQCKLPISLPQALSMVQAAQGGALPSLPTGGLPGTQPGPGALPAPLPGPQPNRG</sequence>
<feature type="domain" description="Haemophore haem-binding" evidence="3">
    <location>
        <begin position="36"/>
        <end position="113"/>
    </location>
</feature>
<name>A0A1A3NU02_MYCAS</name>
<dbReference type="OrthoDB" id="4753125at2"/>
<feature type="chain" id="PRO_5038509293" evidence="2">
    <location>
        <begin position="27"/>
        <end position="163"/>
    </location>
</feature>
<dbReference type="Pfam" id="PF16525">
    <property type="entry name" value="MHB"/>
    <property type="match status" value="1"/>
</dbReference>
<evidence type="ECO:0000313" key="4">
    <source>
        <dbReference type="EMBL" id="OBK25426.1"/>
    </source>
</evidence>
<evidence type="ECO:0000259" key="3">
    <source>
        <dbReference type="Pfam" id="PF16525"/>
    </source>
</evidence>
<comment type="caution">
    <text evidence="4">The sequence shown here is derived from an EMBL/GenBank/DDBJ whole genome shotgun (WGS) entry which is preliminary data.</text>
</comment>
<dbReference type="RefSeq" id="WP_065144816.1">
    <property type="nucleotide sequence ID" value="NZ_LZLS01000138.1"/>
</dbReference>
<organism evidence="4 5">
    <name type="scientific">Mycobacterium asiaticum</name>
    <dbReference type="NCBI Taxonomy" id="1790"/>
    <lineage>
        <taxon>Bacteria</taxon>
        <taxon>Bacillati</taxon>
        <taxon>Actinomycetota</taxon>
        <taxon>Actinomycetes</taxon>
        <taxon>Mycobacteriales</taxon>
        <taxon>Mycobacteriaceae</taxon>
        <taxon>Mycobacterium</taxon>
    </lineage>
</organism>
<dbReference type="Gene3D" id="1.20.20.20">
    <property type="entry name" value="Haemophore, haem-binding domain"/>
    <property type="match status" value="1"/>
</dbReference>
<accession>A0A1A3NU02</accession>
<dbReference type="InterPro" id="IPR030937">
    <property type="entry name" value="Hemophore_Rv0203"/>
</dbReference>
<dbReference type="InterPro" id="IPR038378">
    <property type="entry name" value="MHB_sf"/>
</dbReference>
<dbReference type="EMBL" id="LZLS01000138">
    <property type="protein sequence ID" value="OBK25426.1"/>
    <property type="molecule type" value="Genomic_DNA"/>
</dbReference>
<dbReference type="Proteomes" id="UP000093928">
    <property type="component" value="Unassembled WGS sequence"/>
</dbReference>
<proteinExistence type="predicted"/>